<dbReference type="Gene3D" id="1.20.5.1930">
    <property type="match status" value="1"/>
</dbReference>
<keyword evidence="5" id="KW-0812">Transmembrane</keyword>
<dbReference type="CDD" id="cd16917">
    <property type="entry name" value="HATPase_UhpB-NarQ-NarX-like"/>
    <property type="match status" value="1"/>
</dbReference>
<evidence type="ECO:0000256" key="5">
    <source>
        <dbReference type="SAM" id="Phobius"/>
    </source>
</evidence>
<feature type="transmembrane region" description="Helical" evidence="5">
    <location>
        <begin position="739"/>
        <end position="760"/>
    </location>
</feature>
<evidence type="ECO:0000256" key="4">
    <source>
        <dbReference type="SAM" id="Coils"/>
    </source>
</evidence>
<keyword evidence="1" id="KW-0808">Transferase</keyword>
<dbReference type="InterPro" id="IPR003594">
    <property type="entry name" value="HATPase_dom"/>
</dbReference>
<name>A0ABP9UX93_9BACT</name>
<evidence type="ECO:0000313" key="7">
    <source>
        <dbReference type="EMBL" id="GAA5484679.1"/>
    </source>
</evidence>
<keyword evidence="2" id="KW-0418">Kinase</keyword>
<dbReference type="EMBL" id="BAABRI010000031">
    <property type="protein sequence ID" value="GAA5484679.1"/>
    <property type="molecule type" value="Genomic_DNA"/>
</dbReference>
<keyword evidence="5" id="KW-0472">Membrane</keyword>
<keyword evidence="8" id="KW-1185">Reference proteome</keyword>
<feature type="domain" description="Histidine kinase/HSP90-like ATPase" evidence="6">
    <location>
        <begin position="896"/>
        <end position="990"/>
    </location>
</feature>
<proteinExistence type="predicted"/>
<organism evidence="7 8">
    <name type="scientific">Haloferula sargassicola</name>
    <dbReference type="NCBI Taxonomy" id="490096"/>
    <lineage>
        <taxon>Bacteria</taxon>
        <taxon>Pseudomonadati</taxon>
        <taxon>Verrucomicrobiota</taxon>
        <taxon>Verrucomicrobiia</taxon>
        <taxon>Verrucomicrobiales</taxon>
        <taxon>Verrucomicrobiaceae</taxon>
        <taxon>Haloferula</taxon>
    </lineage>
</organism>
<evidence type="ECO:0000256" key="3">
    <source>
        <dbReference type="ARBA" id="ARBA00023012"/>
    </source>
</evidence>
<reference evidence="7 8" key="1">
    <citation type="submission" date="2024-02" db="EMBL/GenBank/DDBJ databases">
        <title>Haloferula sargassicola NBRC 104335.</title>
        <authorList>
            <person name="Ichikawa N."/>
            <person name="Katano-Makiyama Y."/>
            <person name="Hidaka K."/>
        </authorList>
    </citation>
    <scope>NUCLEOTIDE SEQUENCE [LARGE SCALE GENOMIC DNA]</scope>
    <source>
        <strain evidence="7 8">NBRC 104335</strain>
    </source>
</reference>
<accession>A0ABP9UX93</accession>
<evidence type="ECO:0000259" key="6">
    <source>
        <dbReference type="SMART" id="SM00387"/>
    </source>
</evidence>
<dbReference type="Pfam" id="PF07730">
    <property type="entry name" value="HisKA_3"/>
    <property type="match status" value="1"/>
</dbReference>
<evidence type="ECO:0000313" key="8">
    <source>
        <dbReference type="Proteomes" id="UP001476282"/>
    </source>
</evidence>
<comment type="caution">
    <text evidence="7">The sequence shown here is derived from an EMBL/GenBank/DDBJ whole genome shotgun (WGS) entry which is preliminary data.</text>
</comment>
<gene>
    <name evidence="7" type="ORF">Hsar01_03925</name>
</gene>
<evidence type="ECO:0000256" key="1">
    <source>
        <dbReference type="ARBA" id="ARBA00022679"/>
    </source>
</evidence>
<protein>
    <recommendedName>
        <fullName evidence="6">Histidine kinase/HSP90-like ATPase domain-containing protein</fullName>
    </recommendedName>
</protein>
<keyword evidence="4" id="KW-0175">Coiled coil</keyword>
<keyword evidence="5" id="KW-1133">Transmembrane helix</keyword>
<dbReference type="InterPro" id="IPR011712">
    <property type="entry name" value="Sig_transdc_His_kin_sub3_dim/P"/>
</dbReference>
<evidence type="ECO:0000256" key="2">
    <source>
        <dbReference type="ARBA" id="ARBA00022777"/>
    </source>
</evidence>
<dbReference type="SMART" id="SM00387">
    <property type="entry name" value="HATPase_c"/>
    <property type="match status" value="1"/>
</dbReference>
<dbReference type="Pfam" id="PF02518">
    <property type="entry name" value="HATPase_c"/>
    <property type="match status" value="1"/>
</dbReference>
<sequence>MALAAGPAWSLPVMLGPFQRQLKASRTEPVNVTLRGMVRDLDREAGLLALEDESSVAILGLNLPDDAWDGLAPGEGVELDFHLCSFSLRGGVIECGMGPVVELDGRHPPMTAAGSVFLGRGPQPLRVEWFNGQATSALEFEIRAPGGHWVKPSIPDLRCELHEVPDIISVTEIPRRGGVAVEGLETIDATPAAGRDQVALRFTGELPVGNPGVYQVRLRCDDGAQVLLGRQLAGWRKIAPPAVEAGGKRKASTWETRRGTVTFAAWDGPGLRLELMVDSTREEARVLDAAGLEPEDLVGARLRVSGATYPGGICLLSGSTLSAEGSAKPSGGPLTRAFEVRELQPEQADRSHPVRLEGVVTMANSRSLVLQDESGGIFVLAGGDGNLSPTPVPGERWRIEGATSRGDFSPIVISENETLLGFGALPEPRRPTWEEILNGTLDAEQVEIEGVILHATDEGVDLLTYEGVVTIRAAHLYPLAEGLRDEKGRRSLIGARIRMRGVFGPFWDTLTDRLHPGVCFLGNATMSVVEAAPESIAAIPRIKIPDLWQFTTKSTALKRVRLRGRLMARRGSAMLVSDGEHVLRADSPEASAAGLGDLVEVVGFPRLSPVSPLLVQAVVRVQAAGALPPPREVAASALRDEALDGKMIAVEAKVVSDTLQQRERRLELEAGGLRFMAAGPASVPGTGPLPRDSRVRVAGVYFGGLGVGPDDNAGFELRLADAGGIEVLARPPWWNSRRLAILAGALLAGLGLVAAWAMVLHRLVARRTAELAVEIHEREQLESQRKLEEERARVARDLHDELGAGLTEIGMLGALLGRSEVPEENKDGYLGTLRQLAKDLVSGLDEIVWAINPSYDTVDDAASYLWLQAQRMLAPAGIECRLHQGGEVRGGQLGSRRRHALLLAFKEALNNVVRHSQATAIEVSIEIEGDFVVVSISDNGTGFDFPAGDSPEHHGLAGMRDRMRALGGDCRIRSVMAEGTTVRFEIPLKSR</sequence>
<dbReference type="SUPFAM" id="SSF55874">
    <property type="entry name" value="ATPase domain of HSP90 chaperone/DNA topoisomerase II/histidine kinase"/>
    <property type="match status" value="1"/>
</dbReference>
<dbReference type="PANTHER" id="PTHR24421">
    <property type="entry name" value="NITRATE/NITRITE SENSOR PROTEIN NARX-RELATED"/>
    <property type="match status" value="1"/>
</dbReference>
<dbReference type="InterPro" id="IPR036890">
    <property type="entry name" value="HATPase_C_sf"/>
</dbReference>
<dbReference type="InterPro" id="IPR050482">
    <property type="entry name" value="Sensor_HK_TwoCompSys"/>
</dbReference>
<feature type="coiled-coil region" evidence="4">
    <location>
        <begin position="771"/>
        <end position="798"/>
    </location>
</feature>
<dbReference type="Gene3D" id="3.30.565.10">
    <property type="entry name" value="Histidine kinase-like ATPase, C-terminal domain"/>
    <property type="match status" value="1"/>
</dbReference>
<dbReference type="Proteomes" id="UP001476282">
    <property type="component" value="Unassembled WGS sequence"/>
</dbReference>
<keyword evidence="3" id="KW-0902">Two-component regulatory system</keyword>